<comment type="caution">
    <text evidence="2">The sequence shown here is derived from an EMBL/GenBank/DDBJ whole genome shotgun (WGS) entry which is preliminary data.</text>
</comment>
<keyword evidence="3" id="KW-1185">Reference proteome</keyword>
<dbReference type="RefSeq" id="WP_112069220.1">
    <property type="nucleotide sequence ID" value="NZ_JUGD01000022.1"/>
</dbReference>
<sequence length="274" mass="30062">MYKNLKSIPVVAALAATAAANAYAEEKNQNTSDFTLGGNFTLVSDYMFRGISVSDRKPAVQGEIDVTHKSGAYFSVWASSVSDAPYNKSSGQEIDVLLGMKFTPAEDWTLETGLALYLFPGAQYKSITSDGETIRYDTQELKLAVNKGIYNITTWTALNRYWSGIDYNNDSQKASTRGTTYIEVNANPQLSDALTLNLHAGRQFVRNFSNGNFTDYRIGLTLDGAKFNYPGWSATVAAIHNTGNQKAWGFYYRDGSKARNSTGSSVLVSVTKSF</sequence>
<gene>
    <name evidence="2" type="ORF">RB24_17745</name>
</gene>
<evidence type="ECO:0000313" key="3">
    <source>
        <dbReference type="Proteomes" id="UP000248631"/>
    </source>
</evidence>
<accession>A0ABX9BZE1</accession>
<dbReference type="Pfam" id="PF09694">
    <property type="entry name" value="Gcw_chp"/>
    <property type="match status" value="1"/>
</dbReference>
<dbReference type="EMBL" id="JUGD01000022">
    <property type="protein sequence ID" value="RAM63165.1"/>
    <property type="molecule type" value="Genomic_DNA"/>
</dbReference>
<keyword evidence="1" id="KW-0732">Signal</keyword>
<dbReference type="NCBIfam" id="TIGR02001">
    <property type="entry name" value="gcw_chp"/>
    <property type="match status" value="1"/>
</dbReference>
<protein>
    <submittedName>
        <fullName evidence="2">Uncharacterized protein</fullName>
    </submittedName>
</protein>
<feature type="signal peptide" evidence="1">
    <location>
        <begin position="1"/>
        <end position="24"/>
    </location>
</feature>
<proteinExistence type="predicted"/>
<dbReference type="Proteomes" id="UP000248631">
    <property type="component" value="Unassembled WGS sequence"/>
</dbReference>
<organism evidence="2 3">
    <name type="scientific">Herbaspirillum rubrisubalbicans</name>
    <dbReference type="NCBI Taxonomy" id="80842"/>
    <lineage>
        <taxon>Bacteria</taxon>
        <taxon>Pseudomonadati</taxon>
        <taxon>Pseudomonadota</taxon>
        <taxon>Betaproteobacteria</taxon>
        <taxon>Burkholderiales</taxon>
        <taxon>Oxalobacteraceae</taxon>
        <taxon>Herbaspirillum</taxon>
    </lineage>
</organism>
<name>A0ABX9BZE1_9BURK</name>
<feature type="chain" id="PRO_5046484855" evidence="1">
    <location>
        <begin position="25"/>
        <end position="274"/>
    </location>
</feature>
<evidence type="ECO:0000256" key="1">
    <source>
        <dbReference type="SAM" id="SignalP"/>
    </source>
</evidence>
<reference evidence="2 3" key="1">
    <citation type="submission" date="2014-12" db="EMBL/GenBank/DDBJ databases">
        <title>Complete genome sequence of Herbaspirillum rubrisubalbicans Os38.</title>
        <authorList>
            <person name="Chen M."/>
            <person name="An Q."/>
        </authorList>
    </citation>
    <scope>NUCLEOTIDE SEQUENCE [LARGE SCALE GENOMIC DNA]</scope>
    <source>
        <strain evidence="2 3">Os38</strain>
    </source>
</reference>
<evidence type="ECO:0000313" key="2">
    <source>
        <dbReference type="EMBL" id="RAM63165.1"/>
    </source>
</evidence>
<dbReference type="InterPro" id="IPR010239">
    <property type="entry name" value="CHP02001"/>
</dbReference>